<sequence>MPLFGAIFSGFSAHHFEECTLPRPTRRSRLKKMKPREPCLCSRQVRNTPLLFRTNILITHHRFLYL</sequence>
<evidence type="ECO:0000313" key="2">
    <source>
        <dbReference type="Proteomes" id="UP000245462"/>
    </source>
</evidence>
<dbReference type="Proteomes" id="UP000245462">
    <property type="component" value="Unassembled WGS sequence"/>
</dbReference>
<accession>A0A2U1F836</accession>
<gene>
    <name evidence="1" type="ORF">C7382_11441</name>
</gene>
<dbReference type="EMBL" id="QEKY01000014">
    <property type="protein sequence ID" value="PVZ08342.1"/>
    <property type="molecule type" value="Genomic_DNA"/>
</dbReference>
<organism evidence="1 2">
    <name type="scientific">Porphyromonas loveana</name>
    <dbReference type="NCBI Taxonomy" id="1884669"/>
    <lineage>
        <taxon>Bacteria</taxon>
        <taxon>Pseudomonadati</taxon>
        <taxon>Bacteroidota</taxon>
        <taxon>Bacteroidia</taxon>
        <taxon>Bacteroidales</taxon>
        <taxon>Porphyromonadaceae</taxon>
        <taxon>Porphyromonas</taxon>
    </lineage>
</organism>
<proteinExistence type="predicted"/>
<reference evidence="1 2" key="1">
    <citation type="submission" date="2018-04" db="EMBL/GenBank/DDBJ databases">
        <title>Genomic Encyclopedia of Type Strains, Phase IV (KMG-IV): sequencing the most valuable type-strain genomes for metagenomic binning, comparative biology and taxonomic classification.</title>
        <authorList>
            <person name="Goeker M."/>
        </authorList>
    </citation>
    <scope>NUCLEOTIDE SEQUENCE [LARGE SCALE GENOMIC DNA]</scope>
    <source>
        <strain evidence="1 2">DSM 28520</strain>
    </source>
</reference>
<name>A0A2U1F836_9PORP</name>
<comment type="caution">
    <text evidence="1">The sequence shown here is derived from an EMBL/GenBank/DDBJ whole genome shotgun (WGS) entry which is preliminary data.</text>
</comment>
<dbReference type="AlphaFoldDB" id="A0A2U1F836"/>
<protein>
    <submittedName>
        <fullName evidence="1">Uncharacterized protein</fullName>
    </submittedName>
</protein>
<evidence type="ECO:0000313" key="1">
    <source>
        <dbReference type="EMBL" id="PVZ08342.1"/>
    </source>
</evidence>
<keyword evidence="2" id="KW-1185">Reference proteome</keyword>